<dbReference type="PANTHER" id="PTHR33121">
    <property type="entry name" value="CYCLIC DI-GMP PHOSPHODIESTERASE PDEF"/>
    <property type="match status" value="1"/>
</dbReference>
<dbReference type="SMART" id="SM00052">
    <property type="entry name" value="EAL"/>
    <property type="match status" value="1"/>
</dbReference>
<sequence length="235" mass="25476">GHVNGFEALARWSHPTHGMIPPDEFIALAERTGMIRALTDWVLASAIRQSTALRQAGIHLPIAVNLSAINLQDPRLLDKIQEMCTACCMEKGMLELEITESAVMADPVGALEILSRLSDLGMPLYIDDFGTGYSSLSYLKKLPVTTIKIDKSFVADMLDDADSASIVRSTITLAHDMALTVVAEGVEDEAVWAQLKALGCDAGQGYYMGRPMPADQVETWLNESPWGLAGALQDN</sequence>
<dbReference type="CDD" id="cd01948">
    <property type="entry name" value="EAL"/>
    <property type="match status" value="1"/>
</dbReference>
<reference evidence="2 3" key="1">
    <citation type="submission" date="2017-11" db="EMBL/GenBank/DDBJ databases">
        <title>Genome-resolved metagenomics identifies genetic mobility, metabolic interactions, and unexpected diversity in perchlorate-reducing communities.</title>
        <authorList>
            <person name="Barnum T.P."/>
            <person name="Figueroa I.A."/>
            <person name="Carlstrom C.I."/>
            <person name="Lucas L.N."/>
            <person name="Engelbrektson A.L."/>
            <person name="Coates J.D."/>
        </authorList>
    </citation>
    <scope>NUCLEOTIDE SEQUENCE [LARGE SCALE GENOMIC DNA]</scope>
    <source>
        <strain evidence="2">BM301</strain>
    </source>
</reference>
<dbReference type="GO" id="GO:0071111">
    <property type="term" value="F:cyclic-guanylate-specific phosphodiesterase activity"/>
    <property type="evidence" value="ECO:0007669"/>
    <property type="project" value="InterPro"/>
</dbReference>
<dbReference type="PROSITE" id="PS50883">
    <property type="entry name" value="EAL"/>
    <property type="match status" value="1"/>
</dbReference>
<comment type="caution">
    <text evidence="2">The sequence shown here is derived from an EMBL/GenBank/DDBJ whole genome shotgun (WGS) entry which is preliminary data.</text>
</comment>
<gene>
    <name evidence="2" type="ORF">C0630_10995</name>
</gene>
<feature type="domain" description="EAL" evidence="1">
    <location>
        <begin position="1"/>
        <end position="225"/>
    </location>
</feature>
<dbReference type="InterPro" id="IPR035919">
    <property type="entry name" value="EAL_sf"/>
</dbReference>
<dbReference type="AlphaFoldDB" id="A0A2N6CW42"/>
<dbReference type="EMBL" id="PKUN01000017">
    <property type="protein sequence ID" value="PLX61451.1"/>
    <property type="molecule type" value="Genomic_DNA"/>
</dbReference>
<protein>
    <submittedName>
        <fullName evidence="2">Phospholipase</fullName>
    </submittedName>
</protein>
<dbReference type="Pfam" id="PF00563">
    <property type="entry name" value="EAL"/>
    <property type="match status" value="1"/>
</dbReference>
<dbReference type="Gene3D" id="3.20.20.450">
    <property type="entry name" value="EAL domain"/>
    <property type="match status" value="1"/>
</dbReference>
<organism evidence="2 3">
    <name type="scientific">Sedimenticola selenatireducens</name>
    <dbReference type="NCBI Taxonomy" id="191960"/>
    <lineage>
        <taxon>Bacteria</taxon>
        <taxon>Pseudomonadati</taxon>
        <taxon>Pseudomonadota</taxon>
        <taxon>Gammaproteobacteria</taxon>
        <taxon>Chromatiales</taxon>
        <taxon>Sedimenticolaceae</taxon>
        <taxon>Sedimenticola</taxon>
    </lineage>
</organism>
<dbReference type="SUPFAM" id="SSF141868">
    <property type="entry name" value="EAL domain-like"/>
    <property type="match status" value="1"/>
</dbReference>
<feature type="non-terminal residue" evidence="2">
    <location>
        <position position="1"/>
    </location>
</feature>
<evidence type="ECO:0000313" key="3">
    <source>
        <dbReference type="Proteomes" id="UP000235015"/>
    </source>
</evidence>
<name>A0A2N6CW42_9GAMM</name>
<dbReference type="PANTHER" id="PTHR33121:SF71">
    <property type="entry name" value="OXYGEN SENSOR PROTEIN DOSP"/>
    <property type="match status" value="1"/>
</dbReference>
<dbReference type="Proteomes" id="UP000235015">
    <property type="component" value="Unassembled WGS sequence"/>
</dbReference>
<dbReference type="RefSeq" id="WP_273439439.1">
    <property type="nucleotide sequence ID" value="NZ_PKUN01000017.1"/>
</dbReference>
<dbReference type="InterPro" id="IPR050706">
    <property type="entry name" value="Cyclic-di-GMP_PDE-like"/>
</dbReference>
<proteinExistence type="predicted"/>
<evidence type="ECO:0000313" key="2">
    <source>
        <dbReference type="EMBL" id="PLX61451.1"/>
    </source>
</evidence>
<dbReference type="InterPro" id="IPR001633">
    <property type="entry name" value="EAL_dom"/>
</dbReference>
<evidence type="ECO:0000259" key="1">
    <source>
        <dbReference type="PROSITE" id="PS50883"/>
    </source>
</evidence>
<accession>A0A2N6CW42</accession>